<name>A0A1V1P498_9BACT</name>
<comment type="caution">
    <text evidence="1">The sequence shown here is derived from an EMBL/GenBank/DDBJ whole genome shotgun (WGS) entry which is preliminary data.</text>
</comment>
<reference evidence="2" key="1">
    <citation type="submission" date="2012-11" db="EMBL/GenBank/DDBJ databases">
        <authorList>
            <person name="Lucero-Rivera Y.E."/>
            <person name="Tovar-Ramirez D."/>
        </authorList>
    </citation>
    <scope>NUCLEOTIDE SEQUENCE [LARGE SCALE GENOMIC DNA]</scope>
    <source>
        <strain evidence="2">Araruama</strain>
    </source>
</reference>
<dbReference type="AlphaFoldDB" id="A0A1V1P498"/>
<accession>A0A1V1P498</accession>
<dbReference type="Proteomes" id="UP000189670">
    <property type="component" value="Unassembled WGS sequence"/>
</dbReference>
<gene>
    <name evidence="1" type="ORF">OMM_03815</name>
</gene>
<organism evidence="1 2">
    <name type="scientific">Candidatus Magnetoglobus multicellularis str. Araruama</name>
    <dbReference type="NCBI Taxonomy" id="890399"/>
    <lineage>
        <taxon>Bacteria</taxon>
        <taxon>Pseudomonadati</taxon>
        <taxon>Thermodesulfobacteriota</taxon>
        <taxon>Desulfobacteria</taxon>
        <taxon>Desulfobacterales</taxon>
        <taxon>Desulfobacteraceae</taxon>
        <taxon>Candidatus Magnetoglobus</taxon>
    </lineage>
</organism>
<dbReference type="EMBL" id="ATBP01000599">
    <property type="protein sequence ID" value="ETR69624.1"/>
    <property type="molecule type" value="Genomic_DNA"/>
</dbReference>
<proteinExistence type="predicted"/>
<protein>
    <submittedName>
        <fullName evidence="1">Uncharacterized protein</fullName>
    </submittedName>
</protein>
<evidence type="ECO:0000313" key="1">
    <source>
        <dbReference type="EMBL" id="ETR69624.1"/>
    </source>
</evidence>
<evidence type="ECO:0000313" key="2">
    <source>
        <dbReference type="Proteomes" id="UP000189670"/>
    </source>
</evidence>
<sequence>MTIAEKRLENLSANTDIILKANDRISIMDLDDNELTLDQTGSVSFISGEGGFIMEGYLSDTIYVSGGGNLLINAFGSENNAYPATDGPISALGTIRTVGIGSVTLQGTRINLYGPINAGGTVTINNRDILNVQNDITTINGAFLQKGPRPVVLGANITATDEISFTHDISLSKKTTRLTSRDGSILLMNSTIGSNLDDCELILDAESVASLNDIDIHTLTFANMNGGLILNGNIQIQSAFDTTPVSGLMSVDEDAAIYTDNNPVIFNSSLSLKAPLTIHTGDLSGDITFNDRIDGTFMMDLTAGTGNIYFQKDVGKLTMLNDLYIRSAQNVRVNGDILSDSIVDLNYAGLLTQGGAIRTTADNILLHGNVQLIGNSAYDTTIQGGNLHIMGKLDSTNSLEQSLDITTGTGNITINGAVGSVSIPGNIHISSAHNLTVDGPFKANSLLHPSGTGHIHFKDIVTTYDGGIHLHGLRLTLDQALNSNNSPIVLAANSFELSSEIQALNSSVTLYAHSAATTIGIEDASKDIPFTNETLHNLKTDQIIIGHVDNTGGITIAKDNNISQYKQLQFVSSGPISIRGNMTTGNNSLVIITNYDSLYVAPGANLSLDGGWLQNGDGPVQIGGAITTIDKNIRFDGPVSLGGNLSLNTGDGEGNIRFTHKIDGNYHLSANSGFGNIIFEHQVGAEIPLYGLTLKSSAEIQIGSQFHAGSMTINNNGVLRLTDGADIQLNNAFSQQGIGPVELAGKITTANEDITFTQPVTLIGNATLNTGSGGGNILFQKSLDGNHLMTLIAGDGNITINKNW</sequence>